<name>A0A1E3XBH5_9BACT</name>
<dbReference type="AlphaFoldDB" id="A0A1E3XBH5"/>
<comment type="caution">
    <text evidence="1">The sequence shown here is derived from an EMBL/GenBank/DDBJ whole genome shotgun (WGS) entry which is preliminary data.</text>
</comment>
<dbReference type="Proteomes" id="UP000094056">
    <property type="component" value="Unassembled WGS sequence"/>
</dbReference>
<gene>
    <name evidence="1" type="ORF">SCARUB_01897</name>
</gene>
<dbReference type="EMBL" id="MAYW01000042">
    <property type="protein sequence ID" value="ODS32958.1"/>
    <property type="molecule type" value="Genomic_DNA"/>
</dbReference>
<sequence length="214" mass="25118">MGQSMIPRRISTILAWPKTLGFIEVRNNRFFLRNNFNSDLPVFQINDITQPLLPNTGDLIEYEEISERTNKASEIISYYKDLTKAERSNNAHIKLVNLVAERIRNYGGIPKCNQLIDLAVKLDQNYFFEMKSITHRNVKNQIRKGLSQLYEYRYLQNKHDAILILVIENPLNTTNQWVINYMENDRGIYLIWDGKDNLFGSEKSRSGLRFLNLN</sequence>
<proteinExistence type="predicted"/>
<evidence type="ECO:0000313" key="1">
    <source>
        <dbReference type="EMBL" id="ODS32958.1"/>
    </source>
</evidence>
<reference evidence="1 2" key="1">
    <citation type="submission" date="2016-07" db="EMBL/GenBank/DDBJ databases">
        <title>Draft genome of Scalindua rubra, obtained from a brine-seawater interface in the Red Sea, sheds light on salt adaptation in anammox bacteria.</title>
        <authorList>
            <person name="Speth D.R."/>
            <person name="Lagkouvardos I."/>
            <person name="Wang Y."/>
            <person name="Qian P.-Y."/>
            <person name="Dutilh B.E."/>
            <person name="Jetten M.S."/>
        </authorList>
    </citation>
    <scope>NUCLEOTIDE SEQUENCE [LARGE SCALE GENOMIC DNA]</scope>
    <source>
        <strain evidence="1">BSI-1</strain>
    </source>
</reference>
<evidence type="ECO:0000313" key="2">
    <source>
        <dbReference type="Proteomes" id="UP000094056"/>
    </source>
</evidence>
<organism evidence="1 2">
    <name type="scientific">Candidatus Scalindua rubra</name>
    <dbReference type="NCBI Taxonomy" id="1872076"/>
    <lineage>
        <taxon>Bacteria</taxon>
        <taxon>Pseudomonadati</taxon>
        <taxon>Planctomycetota</taxon>
        <taxon>Candidatus Brocadiia</taxon>
        <taxon>Candidatus Brocadiales</taxon>
        <taxon>Candidatus Scalinduaceae</taxon>
        <taxon>Candidatus Scalindua</taxon>
    </lineage>
</organism>
<accession>A0A1E3XBH5</accession>
<protein>
    <submittedName>
        <fullName evidence="1">Uncharacterized protein</fullName>
    </submittedName>
</protein>